<reference evidence="3 4" key="1">
    <citation type="submission" date="2020-08" db="EMBL/GenBank/DDBJ databases">
        <title>A Genomic Blueprint of the Chicken Gut Microbiome.</title>
        <authorList>
            <person name="Gilroy R."/>
            <person name="Ravi A."/>
            <person name="Getino M."/>
            <person name="Pursley I."/>
            <person name="Horton D.L."/>
            <person name="Alikhan N.-F."/>
            <person name="Baker D."/>
            <person name="Gharbi K."/>
            <person name="Hall N."/>
            <person name="Watson M."/>
            <person name="Adriaenssens E.M."/>
            <person name="Foster-Nyarko E."/>
            <person name="Jarju S."/>
            <person name="Secka A."/>
            <person name="Antonio M."/>
            <person name="Oren A."/>
            <person name="Chaudhuri R."/>
            <person name="La Ragione R.M."/>
            <person name="Hildebrand F."/>
            <person name="Pallen M.J."/>
        </authorList>
    </citation>
    <scope>NUCLEOTIDE SEQUENCE [LARGE SCALE GENOMIC DNA]</scope>
    <source>
        <strain evidence="3 4">Sa1BUA1</strain>
    </source>
</reference>
<keyword evidence="2" id="KW-0472">Membrane</keyword>
<comment type="caution">
    <text evidence="3">The sequence shown here is derived from an EMBL/GenBank/DDBJ whole genome shotgun (WGS) entry which is preliminary data.</text>
</comment>
<dbReference type="EMBL" id="JACSPO010000002">
    <property type="protein sequence ID" value="MBD8062140.1"/>
    <property type="molecule type" value="Genomic_DNA"/>
</dbReference>
<keyword evidence="4" id="KW-1185">Reference proteome</keyword>
<name>A0ABR8Z1F0_9MICO</name>
<proteinExistence type="predicted"/>
<dbReference type="Pfam" id="PF07332">
    <property type="entry name" value="Phage_holin_3_6"/>
    <property type="match status" value="1"/>
</dbReference>
<accession>A0ABR8Z1F0</accession>
<feature type="region of interest" description="Disordered" evidence="1">
    <location>
        <begin position="1"/>
        <end position="62"/>
    </location>
</feature>
<feature type="transmembrane region" description="Helical" evidence="2">
    <location>
        <begin position="135"/>
        <end position="156"/>
    </location>
</feature>
<keyword evidence="2" id="KW-1133">Transmembrane helix</keyword>
<evidence type="ECO:0000313" key="4">
    <source>
        <dbReference type="Proteomes" id="UP000661894"/>
    </source>
</evidence>
<dbReference type="InterPro" id="IPR009937">
    <property type="entry name" value="Phage_holin_3_6"/>
</dbReference>
<dbReference type="RefSeq" id="WP_286010906.1">
    <property type="nucleotide sequence ID" value="NZ_JACSPO010000002.1"/>
</dbReference>
<gene>
    <name evidence="3" type="ORF">H9624_07370</name>
</gene>
<feature type="compositionally biased region" description="Pro residues" evidence="1">
    <location>
        <begin position="43"/>
        <end position="57"/>
    </location>
</feature>
<protein>
    <submittedName>
        <fullName evidence="3">Phage holin family protein</fullName>
    </submittedName>
</protein>
<keyword evidence="2" id="KW-0812">Transmembrane</keyword>
<dbReference type="Proteomes" id="UP000661894">
    <property type="component" value="Unassembled WGS sequence"/>
</dbReference>
<feature type="compositionally biased region" description="Pro residues" evidence="1">
    <location>
        <begin position="1"/>
        <end position="12"/>
    </location>
</feature>
<evidence type="ECO:0000313" key="3">
    <source>
        <dbReference type="EMBL" id="MBD8062140.1"/>
    </source>
</evidence>
<organism evidence="3 4">
    <name type="scientific">Oceanitalea stevensii</name>
    <dbReference type="NCBI Taxonomy" id="2763072"/>
    <lineage>
        <taxon>Bacteria</taxon>
        <taxon>Bacillati</taxon>
        <taxon>Actinomycetota</taxon>
        <taxon>Actinomycetes</taxon>
        <taxon>Micrococcales</taxon>
        <taxon>Bogoriellaceae</taxon>
        <taxon>Georgenia</taxon>
    </lineage>
</organism>
<evidence type="ECO:0000256" key="2">
    <source>
        <dbReference type="SAM" id="Phobius"/>
    </source>
</evidence>
<feature type="transmembrane region" description="Helical" evidence="2">
    <location>
        <begin position="98"/>
        <end position="123"/>
    </location>
</feature>
<evidence type="ECO:0000256" key="1">
    <source>
        <dbReference type="SAM" id="MobiDB-lite"/>
    </source>
</evidence>
<sequence length="187" mass="18724">MSTPPGHTPPTGAPGASPYVPPAGAPGAGPYVPPAGAPGASPYVPPAGAPGTSPPPEDASLGELIGNISEDFSTLVRQEMELAKAEISQTVSKAGKGAGMFGGAGLAGYFTLLFLSLALWWALGALIGDGDAQPALGWSALIVAVIWAVVAAVLAVTGRKEIKQAEGLPRTQETVKKIPDAVKGQDH</sequence>